<feature type="transmembrane region" description="Helical" evidence="1">
    <location>
        <begin position="47"/>
        <end position="71"/>
    </location>
</feature>
<comment type="caution">
    <text evidence="4">The sequence shown here is derived from an EMBL/GenBank/DDBJ whole genome shotgun (WGS) entry which is preliminary data.</text>
</comment>
<dbReference type="Pfam" id="PF07853">
    <property type="entry name" value="DUF1648"/>
    <property type="match status" value="1"/>
</dbReference>
<dbReference type="EMBL" id="JACIHM010000001">
    <property type="protein sequence ID" value="MBB4445509.1"/>
    <property type="molecule type" value="Genomic_DNA"/>
</dbReference>
<dbReference type="EMBL" id="JACIGW010000001">
    <property type="protein sequence ID" value="MBB4346785.1"/>
    <property type="molecule type" value="Genomic_DNA"/>
</dbReference>
<organism evidence="4 7">
    <name type="scientific">Aliirhizobium cellulosilyticum</name>
    <dbReference type="NCBI Taxonomy" id="393664"/>
    <lineage>
        <taxon>Bacteria</taxon>
        <taxon>Pseudomonadati</taxon>
        <taxon>Pseudomonadota</taxon>
        <taxon>Alphaproteobacteria</taxon>
        <taxon>Hyphomicrobiales</taxon>
        <taxon>Rhizobiaceae</taxon>
        <taxon>Aliirhizobium</taxon>
    </lineage>
</organism>
<evidence type="ECO:0000256" key="1">
    <source>
        <dbReference type="SAM" id="Phobius"/>
    </source>
</evidence>
<dbReference type="RefSeq" id="WP_148143539.1">
    <property type="nucleotide sequence ID" value="NZ_JACIGW010000001.1"/>
</dbReference>
<dbReference type="Proteomes" id="UP000520770">
    <property type="component" value="Unassembled WGS sequence"/>
</dbReference>
<evidence type="ECO:0000259" key="2">
    <source>
        <dbReference type="Pfam" id="PF07853"/>
    </source>
</evidence>
<evidence type="ECO:0000313" key="6">
    <source>
        <dbReference type="Proteomes" id="UP000520770"/>
    </source>
</evidence>
<keyword evidence="7" id="KW-1185">Reference proteome</keyword>
<keyword evidence="1" id="KW-1133">Transmembrane helix</keyword>
<evidence type="ECO:0000313" key="3">
    <source>
        <dbReference type="EMBL" id="MBB4346785.1"/>
    </source>
</evidence>
<feature type="transmembrane region" description="Helical" evidence="1">
    <location>
        <begin position="7"/>
        <end position="27"/>
    </location>
</feature>
<proteinExistence type="predicted"/>
<evidence type="ECO:0000313" key="5">
    <source>
        <dbReference type="EMBL" id="MBB4445509.1"/>
    </source>
</evidence>
<feature type="domain" description="DUF1648" evidence="2">
    <location>
        <begin position="13"/>
        <end position="62"/>
    </location>
</feature>
<dbReference type="EMBL" id="JACIGY010000001">
    <property type="protein sequence ID" value="MBB4410821.1"/>
    <property type="molecule type" value="Genomic_DNA"/>
</dbReference>
<keyword evidence="1" id="KW-0472">Membrane</keyword>
<dbReference type="Proteomes" id="UP000576087">
    <property type="component" value="Unassembled WGS sequence"/>
</dbReference>
<name>A0A7W4SP51_9HYPH</name>
<dbReference type="Proteomes" id="UP000524535">
    <property type="component" value="Unassembled WGS sequence"/>
</dbReference>
<evidence type="ECO:0000313" key="7">
    <source>
        <dbReference type="Proteomes" id="UP000524535"/>
    </source>
</evidence>
<keyword evidence="1" id="KW-0812">Transmembrane</keyword>
<accession>A0A7W4SP51</accession>
<dbReference type="InterPro" id="IPR012867">
    <property type="entry name" value="DUF1648"/>
</dbReference>
<reference evidence="6 7" key="1">
    <citation type="submission" date="2020-08" db="EMBL/GenBank/DDBJ databases">
        <title>Genomic Encyclopedia of Type Strains, Phase IV (KMG-V): Genome sequencing to study the core and pangenomes of soil and plant-associated prokaryotes.</title>
        <authorList>
            <person name="Whitman W."/>
        </authorList>
    </citation>
    <scope>NUCLEOTIDE SEQUENCE [LARGE SCALE GENOMIC DNA]</scope>
    <source>
        <strain evidence="4 7">SEMIA 444</strain>
        <strain evidence="3 6">SEMIA 448</strain>
        <strain evidence="5 8">SEMIA 452</strain>
    </source>
</reference>
<evidence type="ECO:0000313" key="8">
    <source>
        <dbReference type="Proteomes" id="UP000576087"/>
    </source>
</evidence>
<protein>
    <recommendedName>
        <fullName evidence="2">DUF1648 domain-containing protein</fullName>
    </recommendedName>
</protein>
<gene>
    <name evidence="4" type="ORF">GGE31_001292</name>
    <name evidence="3" type="ORF">GGE33_000493</name>
    <name evidence="5" type="ORF">GGE35_001291</name>
</gene>
<evidence type="ECO:0000313" key="4">
    <source>
        <dbReference type="EMBL" id="MBB4410821.1"/>
    </source>
</evidence>
<dbReference type="AlphaFoldDB" id="A0A7W4SP51"/>
<sequence length="116" mass="12555">MRMPIPLFISLGMLITMTFLSLGLWAALPAETMLPIHFDFSGNPDNFARPTIALFLLPGAMLFAVAVFVVSPSINPKALDRPGLYTAIWLFVILALAVAHGFIIRGALFALQALQG</sequence>
<feature type="transmembrane region" description="Helical" evidence="1">
    <location>
        <begin position="83"/>
        <end position="104"/>
    </location>
</feature>